<feature type="domain" description="DUF4246" evidence="1">
    <location>
        <begin position="148"/>
        <end position="527"/>
    </location>
</feature>
<sequence>METQLPSVEGLDIHDPVAPEISNSDVVIFGDWLESPEFWRGKSLDSPPLWSFPVPFVAYTPGAITSDQIWGPPPRTVRLISTLLHLASVDVPIFRKLTELRMYKLSWAIRSKEEWQDKMEDPDIRERWRAHVLDQQEDVPVEERLTSNMINYVITELEGYSKIADEERGIQRGCFDAIWYSDKLMSSELFNVFKSAAAKLEDGEKDWHPGSKEQVLDLVHPSLYCVVYGRTRAFLPGAPRTESNLFVMGPPARGTGNLDWTQEFTLSQNFAWLPSDFAVAQDGTVRLVSPYINNLHPVLHQPLYPAIERVLECFVPLFERVLGDSNTQRDRAPTIPCIWGRDGIPHPEAIPADVDEEEFYEEFLANEPKILPEAHKAYKGALEKDFSSISLRDRTIQCIVKLANIHLTPEKPEYKGGSWHVEGMLNESIVASGIYYYDEDNISESTLSFRVSTAPPAYHYQDDDMCMEILYDIERRGGQCVQDLGSMITKQGRALAWPNLFQHRVSPFRLVDTSRPGHRKILAFFLV</sequence>
<feature type="non-terminal residue" evidence="2">
    <location>
        <position position="527"/>
    </location>
</feature>
<evidence type="ECO:0000313" key="3">
    <source>
        <dbReference type="Proteomes" id="UP001221757"/>
    </source>
</evidence>
<evidence type="ECO:0000313" key="2">
    <source>
        <dbReference type="EMBL" id="KAJ7693239.1"/>
    </source>
</evidence>
<organism evidence="2 3">
    <name type="scientific">Mycena rosella</name>
    <name type="common">Pink bonnet</name>
    <name type="synonym">Agaricus rosellus</name>
    <dbReference type="NCBI Taxonomy" id="1033263"/>
    <lineage>
        <taxon>Eukaryota</taxon>
        <taxon>Fungi</taxon>
        <taxon>Dikarya</taxon>
        <taxon>Basidiomycota</taxon>
        <taxon>Agaricomycotina</taxon>
        <taxon>Agaricomycetes</taxon>
        <taxon>Agaricomycetidae</taxon>
        <taxon>Agaricales</taxon>
        <taxon>Marasmiineae</taxon>
        <taxon>Mycenaceae</taxon>
        <taxon>Mycena</taxon>
    </lineage>
</organism>
<dbReference type="Proteomes" id="UP001221757">
    <property type="component" value="Unassembled WGS sequence"/>
</dbReference>
<reference evidence="2" key="1">
    <citation type="submission" date="2023-03" db="EMBL/GenBank/DDBJ databases">
        <title>Massive genome expansion in bonnet fungi (Mycena s.s.) driven by repeated elements and novel gene families across ecological guilds.</title>
        <authorList>
            <consortium name="Lawrence Berkeley National Laboratory"/>
            <person name="Harder C.B."/>
            <person name="Miyauchi S."/>
            <person name="Viragh M."/>
            <person name="Kuo A."/>
            <person name="Thoen E."/>
            <person name="Andreopoulos B."/>
            <person name="Lu D."/>
            <person name="Skrede I."/>
            <person name="Drula E."/>
            <person name="Henrissat B."/>
            <person name="Morin E."/>
            <person name="Kohler A."/>
            <person name="Barry K."/>
            <person name="LaButti K."/>
            <person name="Morin E."/>
            <person name="Salamov A."/>
            <person name="Lipzen A."/>
            <person name="Mereny Z."/>
            <person name="Hegedus B."/>
            <person name="Baldrian P."/>
            <person name="Stursova M."/>
            <person name="Weitz H."/>
            <person name="Taylor A."/>
            <person name="Grigoriev I.V."/>
            <person name="Nagy L.G."/>
            <person name="Martin F."/>
            <person name="Kauserud H."/>
        </authorList>
    </citation>
    <scope>NUCLEOTIDE SEQUENCE</scope>
    <source>
        <strain evidence="2">CBHHK067</strain>
    </source>
</reference>
<dbReference type="Pfam" id="PF14033">
    <property type="entry name" value="DUF4246"/>
    <property type="match status" value="1"/>
</dbReference>
<comment type="caution">
    <text evidence="2">The sequence shown here is derived from an EMBL/GenBank/DDBJ whole genome shotgun (WGS) entry which is preliminary data.</text>
</comment>
<proteinExistence type="predicted"/>
<protein>
    <recommendedName>
        <fullName evidence="1">DUF4246 domain-containing protein</fullName>
    </recommendedName>
</protein>
<accession>A0AAD7DKW9</accession>
<evidence type="ECO:0000259" key="1">
    <source>
        <dbReference type="Pfam" id="PF14033"/>
    </source>
</evidence>
<keyword evidence="3" id="KW-1185">Reference proteome</keyword>
<dbReference type="InterPro" id="IPR025340">
    <property type="entry name" value="DUF4246"/>
</dbReference>
<dbReference type="PANTHER" id="PTHR33119">
    <property type="entry name" value="IFI3P"/>
    <property type="match status" value="1"/>
</dbReference>
<dbReference type="AlphaFoldDB" id="A0AAD7DKW9"/>
<dbReference type="EMBL" id="JARKIE010000047">
    <property type="protein sequence ID" value="KAJ7693239.1"/>
    <property type="molecule type" value="Genomic_DNA"/>
</dbReference>
<gene>
    <name evidence="2" type="ORF">B0H17DRAFT_933169</name>
</gene>
<dbReference type="PANTHER" id="PTHR33119:SF1">
    <property type="entry name" value="FE2OG DIOXYGENASE DOMAIN-CONTAINING PROTEIN"/>
    <property type="match status" value="1"/>
</dbReference>
<name>A0AAD7DKW9_MYCRO</name>
<dbReference type="InterPro" id="IPR049192">
    <property type="entry name" value="DUF4246_C"/>
</dbReference>